<dbReference type="GO" id="GO:0016020">
    <property type="term" value="C:membrane"/>
    <property type="evidence" value="ECO:0007669"/>
    <property type="project" value="UniProtKB-SubCell"/>
</dbReference>
<dbReference type="PRINTS" id="PR00249">
    <property type="entry name" value="GPCRSECRETIN"/>
</dbReference>
<evidence type="ECO:0000256" key="6">
    <source>
        <dbReference type="PROSITE-ProRule" id="PRU00196"/>
    </source>
</evidence>
<protein>
    <submittedName>
        <fullName evidence="12">Uncharacterized protein</fullName>
    </submittedName>
</protein>
<dbReference type="AlphaFoldDB" id="A0A913ZD37"/>
<dbReference type="PROSITE" id="PS50261">
    <property type="entry name" value="G_PROTEIN_RECEP_F2_4"/>
    <property type="match status" value="1"/>
</dbReference>
<dbReference type="InterPro" id="IPR001212">
    <property type="entry name" value="Somatomedin_B_dom"/>
</dbReference>
<keyword evidence="4 7" id="KW-0472">Membrane</keyword>
<organism evidence="12 13">
    <name type="scientific">Patiria miniata</name>
    <name type="common">Bat star</name>
    <name type="synonym">Asterina miniata</name>
    <dbReference type="NCBI Taxonomy" id="46514"/>
    <lineage>
        <taxon>Eukaryota</taxon>
        <taxon>Metazoa</taxon>
        <taxon>Echinodermata</taxon>
        <taxon>Eleutherozoa</taxon>
        <taxon>Asterozoa</taxon>
        <taxon>Asteroidea</taxon>
        <taxon>Valvatacea</taxon>
        <taxon>Valvatida</taxon>
        <taxon>Asterinidae</taxon>
        <taxon>Patiria</taxon>
    </lineage>
</organism>
<feature type="domain" description="G-protein coupled receptors family 2 profile 2" evidence="9">
    <location>
        <begin position="881"/>
        <end position="1138"/>
    </location>
</feature>
<dbReference type="GO" id="GO:0007166">
    <property type="term" value="P:cell surface receptor signaling pathway"/>
    <property type="evidence" value="ECO:0007669"/>
    <property type="project" value="InterPro"/>
</dbReference>
<dbReference type="InterPro" id="IPR001190">
    <property type="entry name" value="SRCR"/>
</dbReference>
<dbReference type="OrthoDB" id="10051649at2759"/>
<dbReference type="RefSeq" id="XP_038049693.1">
    <property type="nucleotide sequence ID" value="XM_038193765.1"/>
</dbReference>
<dbReference type="GeneID" id="119723204"/>
<dbReference type="PROSITE" id="PS50958">
    <property type="entry name" value="SMB_2"/>
    <property type="match status" value="1"/>
</dbReference>
<evidence type="ECO:0000256" key="8">
    <source>
        <dbReference type="SAM" id="SignalP"/>
    </source>
</evidence>
<dbReference type="PANTHER" id="PTHR45902">
    <property type="entry name" value="LATROPHILIN RECEPTOR-LIKE PROTEIN A"/>
    <property type="match status" value="1"/>
</dbReference>
<dbReference type="SMART" id="SM00202">
    <property type="entry name" value="SR"/>
    <property type="match status" value="2"/>
</dbReference>
<dbReference type="Proteomes" id="UP000887568">
    <property type="component" value="Unplaced"/>
</dbReference>
<dbReference type="PROSITE" id="PS50287">
    <property type="entry name" value="SRCR_2"/>
    <property type="match status" value="3"/>
</dbReference>
<evidence type="ECO:0000256" key="7">
    <source>
        <dbReference type="SAM" id="Phobius"/>
    </source>
</evidence>
<keyword evidence="2 7" id="KW-0812">Transmembrane</keyword>
<accession>A0A913ZD37</accession>
<feature type="chain" id="PRO_5037459215" evidence="8">
    <location>
        <begin position="18"/>
        <end position="1181"/>
    </location>
</feature>
<evidence type="ECO:0000313" key="12">
    <source>
        <dbReference type="EnsemblMetazoa" id="XP_038049693.1"/>
    </source>
</evidence>
<dbReference type="Pfam" id="PF01033">
    <property type="entry name" value="Somatomedin_B"/>
    <property type="match status" value="1"/>
</dbReference>
<evidence type="ECO:0000259" key="11">
    <source>
        <dbReference type="PROSITE" id="PS50958"/>
    </source>
</evidence>
<evidence type="ECO:0000256" key="2">
    <source>
        <dbReference type="ARBA" id="ARBA00022692"/>
    </source>
</evidence>
<feature type="transmembrane region" description="Helical" evidence="7">
    <location>
        <begin position="883"/>
        <end position="903"/>
    </location>
</feature>
<dbReference type="Gene3D" id="4.10.410.20">
    <property type="match status" value="1"/>
</dbReference>
<feature type="transmembrane region" description="Helical" evidence="7">
    <location>
        <begin position="944"/>
        <end position="969"/>
    </location>
</feature>
<evidence type="ECO:0000256" key="1">
    <source>
        <dbReference type="ARBA" id="ARBA00004141"/>
    </source>
</evidence>
<dbReference type="InterPro" id="IPR036024">
    <property type="entry name" value="Somatomedin_B-like_dom_sf"/>
</dbReference>
<dbReference type="InterPro" id="IPR053231">
    <property type="entry name" value="GPCR_LN-TM7"/>
</dbReference>
<feature type="domain" description="SRCR" evidence="10">
    <location>
        <begin position="27"/>
        <end position="139"/>
    </location>
</feature>
<evidence type="ECO:0000259" key="10">
    <source>
        <dbReference type="PROSITE" id="PS50287"/>
    </source>
</evidence>
<name>A0A913ZD37_PATMI</name>
<dbReference type="OMA" id="WELACAY"/>
<comment type="subcellular location">
    <subcellularLocation>
        <location evidence="1">Membrane</location>
        <topology evidence="1">Multi-pass membrane protein</topology>
    </subcellularLocation>
</comment>
<reference evidence="12" key="1">
    <citation type="submission" date="2022-11" db="UniProtKB">
        <authorList>
            <consortium name="EnsemblMetazoa"/>
        </authorList>
    </citation>
    <scope>IDENTIFICATION</scope>
</reference>
<feature type="transmembrane region" description="Helical" evidence="7">
    <location>
        <begin position="915"/>
        <end position="938"/>
    </location>
</feature>
<feature type="domain" description="SMB" evidence="11">
    <location>
        <begin position="395"/>
        <end position="436"/>
    </location>
</feature>
<feature type="transmembrane region" description="Helical" evidence="7">
    <location>
        <begin position="990"/>
        <end position="1011"/>
    </location>
</feature>
<dbReference type="InterPro" id="IPR036772">
    <property type="entry name" value="SRCR-like_dom_sf"/>
</dbReference>
<feature type="signal peptide" evidence="8">
    <location>
        <begin position="1"/>
        <end position="17"/>
    </location>
</feature>
<keyword evidence="5 6" id="KW-1015">Disulfide bond</keyword>
<feature type="transmembrane region" description="Helical" evidence="7">
    <location>
        <begin position="1038"/>
        <end position="1060"/>
    </location>
</feature>
<dbReference type="Gene3D" id="1.20.1070.10">
    <property type="entry name" value="Rhodopsin 7-helix transmembrane proteins"/>
    <property type="match status" value="1"/>
</dbReference>
<evidence type="ECO:0000313" key="13">
    <source>
        <dbReference type="Proteomes" id="UP000887568"/>
    </source>
</evidence>
<dbReference type="EnsemblMetazoa" id="XM_038193765.1">
    <property type="protein sequence ID" value="XP_038049693.1"/>
    <property type="gene ID" value="LOC119723204"/>
</dbReference>
<dbReference type="SUPFAM" id="SSF56487">
    <property type="entry name" value="SRCR-like"/>
    <property type="match status" value="2"/>
</dbReference>
<dbReference type="PANTHER" id="PTHR45902:SF1">
    <property type="entry name" value="LATROPHILIN RECEPTOR-LIKE PROTEIN A"/>
    <property type="match status" value="1"/>
</dbReference>
<feature type="domain" description="SRCR" evidence="10">
    <location>
        <begin position="278"/>
        <end position="413"/>
    </location>
</feature>
<dbReference type="SMART" id="SM00201">
    <property type="entry name" value="SO"/>
    <property type="match status" value="1"/>
</dbReference>
<dbReference type="CDD" id="cd15039">
    <property type="entry name" value="7tmB3_Methuselah-like"/>
    <property type="match status" value="1"/>
</dbReference>
<feature type="domain" description="SRCR" evidence="10">
    <location>
        <begin position="143"/>
        <end position="258"/>
    </location>
</feature>
<sequence>MLHILILRLILIVEVSGQVFHRNDWDVRLSGGPHGYEGRLEIRPPNDVWGTVCDKNISVLAIACRSSVALGVCLRLGYLAPYSLSFAGERFDRADLPIWSQGFVCTEQDDQNNISCSLATWNRHPSSCDHSSDVALICISDNLRLAGGCSPREGRVELNVGSAGWVGLSGRQHQNESHVEADLHQADLICKHLGYPIALGLHGTCTNGTADPTLPTIEADTCGPRESSLSACLKSALKSGCEKGTLSHRGRPIEVVCAYDNEIVVSTNSILHRLDFDVRLADGPSRLVGLVEMQYNETGWGPACLYEEPVLIIDFLATAVCKRIGSECSIEFNLVSPDDDPSRGAGIEYLLREGPDSQRHWLRLNEKCRQLGGRYLNVACSLDITSHGVTVNAFPNQTCIGRCGESSSPVQCGCDAMCHTFQDCCYDVTSECPTSTEGEGRNLTGQDLGLTSLLDSSQFYQCLRVSSNQSSAYHLVSRCPDSWAADDVITSQCHLSSNVYPVLYQPLGVPFKNVECAYCHGAAVPPGDGIAGTDALGDSLVPIPASGYDSTLRPCTSLVSTCLSTKAFFACMAYMAPDTKYKNPHCGLCNEFPAYRGVCYKNGRITSLQVMLKGEVPIISPIKPQPVYYVSDRVDPAKFRKGRHEVSLGVTTRIGALETFWNSSSGIDSATCLLNRIAYSDLKLALHFPSSVLDWDFVKETNVVTIATWSLEYTGQLEEELDDILIQDGYPSGVNWADRCGLAQVLLIEKSDLENPAQTTNKSSSESTECYEIDQMNSTLVNISEEIFVYVVPVGALIRPANATITIRYGTQAERTEKFKLFRYCGTRANSITCETRDENNENGRNPDLPDVTLPSGEKLVCFSDNLILTKQDRVSFEDPAQVLNVVGFSLSMAGLMATLVTYSVFPTLRNVPGLAIMSLSLAILVGQLSAILSTVVVDPANEAICTAVAVTSHYVWLAVFAWMAAMSWDLMRTFTSTTSAMTAGGKGRFLRLSLFGWGAPMLIVIPNLALHFCDCTRLVFRYGGRLACWLAGRGSSLLMFCVPIVLCICFNVGCFAWTIRGIRASKKASTMVSRNTSRVQAVWQELVVYAKISSLMSFAWILGFVAVATELTVFWYLFIIFCSLQGVFVFLAFAFSRQVRALWREKLSRPAGTAGSGTSTMCKPSSHVMKTTTGNTGTMV</sequence>
<evidence type="ECO:0000259" key="9">
    <source>
        <dbReference type="PROSITE" id="PS50261"/>
    </source>
</evidence>
<keyword evidence="3 7" id="KW-1133">Transmembrane helix</keyword>
<dbReference type="SUPFAM" id="SSF90188">
    <property type="entry name" value="Somatomedin B domain"/>
    <property type="match status" value="1"/>
</dbReference>
<evidence type="ECO:0000256" key="5">
    <source>
        <dbReference type="ARBA" id="ARBA00023157"/>
    </source>
</evidence>
<keyword evidence="13" id="KW-1185">Reference proteome</keyword>
<feature type="transmembrane region" description="Helical" evidence="7">
    <location>
        <begin position="1087"/>
        <end position="1108"/>
    </location>
</feature>
<evidence type="ECO:0000256" key="4">
    <source>
        <dbReference type="ARBA" id="ARBA00023136"/>
    </source>
</evidence>
<comment type="caution">
    <text evidence="6">Lacks conserved residue(s) required for the propagation of feature annotation.</text>
</comment>
<dbReference type="Pfam" id="PF00530">
    <property type="entry name" value="SRCR"/>
    <property type="match status" value="1"/>
</dbReference>
<dbReference type="Pfam" id="PF00002">
    <property type="entry name" value="7tm_2"/>
    <property type="match status" value="1"/>
</dbReference>
<feature type="transmembrane region" description="Helical" evidence="7">
    <location>
        <begin position="1114"/>
        <end position="1136"/>
    </location>
</feature>
<evidence type="ECO:0000256" key="3">
    <source>
        <dbReference type="ARBA" id="ARBA00022989"/>
    </source>
</evidence>
<dbReference type="Gene3D" id="3.10.250.10">
    <property type="entry name" value="SRCR-like domain"/>
    <property type="match status" value="2"/>
</dbReference>
<proteinExistence type="predicted"/>
<keyword evidence="8" id="KW-0732">Signal</keyword>
<dbReference type="InterPro" id="IPR000832">
    <property type="entry name" value="GPCR_2_secretin-like"/>
</dbReference>
<feature type="disulfide bond" evidence="6">
    <location>
        <begin position="222"/>
        <end position="232"/>
    </location>
</feature>
<dbReference type="InterPro" id="IPR017981">
    <property type="entry name" value="GPCR_2-like_7TM"/>
</dbReference>
<dbReference type="GO" id="GO:0004930">
    <property type="term" value="F:G protein-coupled receptor activity"/>
    <property type="evidence" value="ECO:0007669"/>
    <property type="project" value="InterPro"/>
</dbReference>